<dbReference type="AlphaFoldDB" id="A0A497F2B1"/>
<dbReference type="SMART" id="SM00966">
    <property type="entry name" value="SpoVT_AbrB"/>
    <property type="match status" value="1"/>
</dbReference>
<dbReference type="InterPro" id="IPR037914">
    <property type="entry name" value="SpoVT-AbrB_sf"/>
</dbReference>
<dbReference type="GO" id="GO:0003677">
    <property type="term" value="F:DNA binding"/>
    <property type="evidence" value="ECO:0007669"/>
    <property type="project" value="InterPro"/>
</dbReference>
<gene>
    <name evidence="2" type="ORF">DRJ26_03820</name>
</gene>
<feature type="domain" description="SpoVT-AbrB" evidence="1">
    <location>
        <begin position="1"/>
        <end position="56"/>
    </location>
</feature>
<evidence type="ECO:0000259" key="1">
    <source>
        <dbReference type="PROSITE" id="PS51740"/>
    </source>
</evidence>
<dbReference type="InterPro" id="IPR007159">
    <property type="entry name" value="SpoVT-AbrB_dom"/>
</dbReference>
<dbReference type="SUPFAM" id="SSF89447">
    <property type="entry name" value="AbrB/MazE/MraZ-like"/>
    <property type="match status" value="1"/>
</dbReference>
<dbReference type="EMBL" id="QMRA01000082">
    <property type="protein sequence ID" value="RLE53098.1"/>
    <property type="molecule type" value="Genomic_DNA"/>
</dbReference>
<dbReference type="PROSITE" id="PS51740">
    <property type="entry name" value="SPOVT_ABRB"/>
    <property type="match status" value="1"/>
</dbReference>
<evidence type="ECO:0000313" key="2">
    <source>
        <dbReference type="EMBL" id="RLE53098.1"/>
    </source>
</evidence>
<evidence type="ECO:0000313" key="3">
    <source>
        <dbReference type="Proteomes" id="UP000269499"/>
    </source>
</evidence>
<protein>
    <recommendedName>
        <fullName evidence="1">SpoVT-AbrB domain-containing protein</fullName>
    </recommendedName>
</protein>
<accession>A0A497F2B1</accession>
<dbReference type="NCBIfam" id="TIGR01439">
    <property type="entry name" value="lp_hng_hel_AbrB"/>
    <property type="match status" value="1"/>
</dbReference>
<comment type="caution">
    <text evidence="2">The sequence shown here is derived from an EMBL/GenBank/DDBJ whole genome shotgun (WGS) entry which is preliminary data.</text>
</comment>
<reference evidence="2 3" key="1">
    <citation type="submission" date="2018-06" db="EMBL/GenBank/DDBJ databases">
        <title>Extensive metabolic versatility and redundancy in microbially diverse, dynamic hydrothermal sediments.</title>
        <authorList>
            <person name="Dombrowski N."/>
            <person name="Teske A."/>
            <person name="Baker B.J."/>
        </authorList>
    </citation>
    <scope>NUCLEOTIDE SEQUENCE [LARGE SCALE GENOMIC DNA]</scope>
    <source>
        <strain evidence="2">B20_G2</strain>
    </source>
</reference>
<dbReference type="Pfam" id="PF04014">
    <property type="entry name" value="MazE_antitoxin"/>
    <property type="match status" value="1"/>
</dbReference>
<dbReference type="Gene3D" id="2.10.260.10">
    <property type="match status" value="1"/>
</dbReference>
<proteinExistence type="predicted"/>
<name>A0A497F2B1_9CREN</name>
<dbReference type="Proteomes" id="UP000269499">
    <property type="component" value="Unassembled WGS sequence"/>
</dbReference>
<organism evidence="2 3">
    <name type="scientific">Thermoproteota archaeon</name>
    <dbReference type="NCBI Taxonomy" id="2056631"/>
    <lineage>
        <taxon>Archaea</taxon>
        <taxon>Thermoproteota</taxon>
    </lineage>
</organism>
<sequence>MVTIDDKGRVLIPKEIREKFNLKPGAKLQVEIRENEIVFKPEFKDPSEILAELLGDFKFSREDRRRAEQWLIREKRS</sequence>